<dbReference type="AlphaFoldDB" id="A0A7C3F1Q9"/>
<protein>
    <submittedName>
        <fullName evidence="1">Uncharacterized protein</fullName>
    </submittedName>
</protein>
<proteinExistence type="predicted"/>
<dbReference type="EMBL" id="DSTX01000005">
    <property type="protein sequence ID" value="HFK20408.1"/>
    <property type="molecule type" value="Genomic_DNA"/>
</dbReference>
<gene>
    <name evidence="1" type="ORF">ENS19_03915</name>
</gene>
<accession>A0A7C3F1Q9</accession>
<sequence>MSSIEAYVRKNDDEACFAALRLLIALLLSYAVISSPLCLATQQNYVTYYSGKDAIVSMNGPEIIEEAHLDAARFDGFCEDFESARSIFADEWSGSNGWWSSGNCPKEDCLQLNVTDNSRLELKNIKHWAYGEKYLFSMFRKLAPPPSDFEIRLPLVASYSNGSTNGAPVWISIILYDTQYNKQLEANFLYSSNFTEVRTSLYGNSNITQLGANSLALKIWRHSSTMSFSIDNGTSVVAQGEVFSDPAVIELRFNIDESDTQNCETQDDYLISIDYIRMKAEKGLAVFSDLIAGNWLLLDGGKVNQRFSSLHGGAIFAGSSDLNSDLAGLCDVPHSTYGNFSTSTQLDYFAGNGSFEMLVRESHDDILIDTCNSIKGWSASNYTSGGVTYSGPGTNGYCVYDYVWSSSSSSKILNPWLKKEMDICPSDLSIELKVKYLKAIGNISAVAFNELTLCLTNGSVVSNSTPFYLSDDSIATISYRFKFSQTTPLNSIRMGFVANASNYGAAYFSIYDVNVSWHGDSGLTIMGVPPLDLVRVCPDDQTCSEMISNGSPIVISPNIIMQPFAGKIEVVDRGYLRPHLNYTSQVDWNDKIEYYNGQFFRSKSSAQLISSYSGSECDTKAGWEFRHALLTGGSAPTFSAYLGSLVMQESFINCAGNPPYLEAYYWFDFPINITGKEILLSVSADANFTFSASKTILSKYSEISVYYLSNGTLFLVNSSARSLSPSLNGSFLISPGKIIQVDKIVVEVHAYARAVLGSTLISQNDQARVHYLRLNYSSVPPGYEGLRVSGLQSDWNLHLGGLSYWPDANGTIIIPINCTSWPEENGFTVFRPTFYFKGPFAEGTRYSLSFEKTFVPGIRGAFFEIRTFSFSYRVEMALSSISFSPDRTGGIYTICFNYTIVNDGRATQAAPAVAYINDNKVELIRMPDGLWGVSFSFIGQSRFVEMEVFDQYGICLKCKVCIRG</sequence>
<reference evidence="1" key="1">
    <citation type="journal article" date="2020" name="mSystems">
        <title>Genome- and Community-Level Interaction Insights into Carbon Utilization and Element Cycling Functions of Hydrothermarchaeota in Hydrothermal Sediment.</title>
        <authorList>
            <person name="Zhou Z."/>
            <person name="Liu Y."/>
            <person name="Xu W."/>
            <person name="Pan J."/>
            <person name="Luo Z.H."/>
            <person name="Li M."/>
        </authorList>
    </citation>
    <scope>NUCLEOTIDE SEQUENCE [LARGE SCALE GENOMIC DNA]</scope>
    <source>
        <strain evidence="1">SpSt-468</strain>
    </source>
</reference>
<name>A0A7C3F1Q9_9CREN</name>
<comment type="caution">
    <text evidence="1">The sequence shown here is derived from an EMBL/GenBank/DDBJ whole genome shotgun (WGS) entry which is preliminary data.</text>
</comment>
<organism evidence="1">
    <name type="scientific">Candidatus Methanomethylicus mesodigestus</name>
    <dbReference type="NCBI Taxonomy" id="1867258"/>
    <lineage>
        <taxon>Archaea</taxon>
        <taxon>Thermoproteota</taxon>
        <taxon>Methanosuratincolia</taxon>
        <taxon>Candidatus Methanomethylicales</taxon>
        <taxon>Candidatus Methanomethylicaceae</taxon>
        <taxon>Candidatus Methanomethylicus</taxon>
    </lineage>
</organism>
<evidence type="ECO:0000313" key="1">
    <source>
        <dbReference type="EMBL" id="HFK20408.1"/>
    </source>
</evidence>